<organism evidence="2 3">
    <name type="scientific">Dothidotthia symphoricarpi CBS 119687</name>
    <dbReference type="NCBI Taxonomy" id="1392245"/>
    <lineage>
        <taxon>Eukaryota</taxon>
        <taxon>Fungi</taxon>
        <taxon>Dikarya</taxon>
        <taxon>Ascomycota</taxon>
        <taxon>Pezizomycotina</taxon>
        <taxon>Dothideomycetes</taxon>
        <taxon>Pleosporomycetidae</taxon>
        <taxon>Pleosporales</taxon>
        <taxon>Dothidotthiaceae</taxon>
        <taxon>Dothidotthia</taxon>
    </lineage>
</organism>
<feature type="compositionally biased region" description="Polar residues" evidence="1">
    <location>
        <begin position="906"/>
        <end position="924"/>
    </location>
</feature>
<dbReference type="GeneID" id="54408436"/>
<feature type="region of interest" description="Disordered" evidence="1">
    <location>
        <begin position="320"/>
        <end position="349"/>
    </location>
</feature>
<feature type="region of interest" description="Disordered" evidence="1">
    <location>
        <begin position="813"/>
        <end position="840"/>
    </location>
</feature>
<evidence type="ECO:0000313" key="2">
    <source>
        <dbReference type="EMBL" id="KAF2129739.1"/>
    </source>
</evidence>
<feature type="compositionally biased region" description="Basic and acidic residues" evidence="1">
    <location>
        <begin position="587"/>
        <end position="597"/>
    </location>
</feature>
<feature type="compositionally biased region" description="Polar residues" evidence="1">
    <location>
        <begin position="826"/>
        <end position="840"/>
    </location>
</feature>
<feature type="compositionally biased region" description="Basic and acidic residues" evidence="1">
    <location>
        <begin position="777"/>
        <end position="786"/>
    </location>
</feature>
<feature type="compositionally biased region" description="Low complexity" evidence="1">
    <location>
        <begin position="686"/>
        <end position="702"/>
    </location>
</feature>
<dbReference type="Proteomes" id="UP000799771">
    <property type="component" value="Unassembled WGS sequence"/>
</dbReference>
<feature type="region of interest" description="Disordered" evidence="1">
    <location>
        <begin position="1377"/>
        <end position="1396"/>
    </location>
</feature>
<feature type="compositionally biased region" description="Polar residues" evidence="1">
    <location>
        <begin position="129"/>
        <end position="144"/>
    </location>
</feature>
<feature type="region of interest" description="Disordered" evidence="1">
    <location>
        <begin position="875"/>
        <end position="941"/>
    </location>
</feature>
<feature type="compositionally biased region" description="Low complexity" evidence="1">
    <location>
        <begin position="743"/>
        <end position="776"/>
    </location>
</feature>
<feature type="region of interest" description="Disordered" evidence="1">
    <location>
        <begin position="1"/>
        <end position="41"/>
    </location>
</feature>
<evidence type="ECO:0000256" key="1">
    <source>
        <dbReference type="SAM" id="MobiDB-lite"/>
    </source>
</evidence>
<feature type="compositionally biased region" description="Low complexity" evidence="1">
    <location>
        <begin position="73"/>
        <end position="99"/>
    </location>
</feature>
<feature type="region of interest" description="Disordered" evidence="1">
    <location>
        <begin position="470"/>
        <end position="517"/>
    </location>
</feature>
<dbReference type="EMBL" id="ML977505">
    <property type="protein sequence ID" value="KAF2129739.1"/>
    <property type="molecule type" value="Genomic_DNA"/>
</dbReference>
<keyword evidence="3" id="KW-1185">Reference proteome</keyword>
<feature type="compositionally biased region" description="Basic and acidic residues" evidence="1">
    <location>
        <begin position="637"/>
        <end position="649"/>
    </location>
</feature>
<reference evidence="2" key="1">
    <citation type="journal article" date="2020" name="Stud. Mycol.">
        <title>101 Dothideomycetes genomes: a test case for predicting lifestyles and emergence of pathogens.</title>
        <authorList>
            <person name="Haridas S."/>
            <person name="Albert R."/>
            <person name="Binder M."/>
            <person name="Bloem J."/>
            <person name="Labutti K."/>
            <person name="Salamov A."/>
            <person name="Andreopoulos B."/>
            <person name="Baker S."/>
            <person name="Barry K."/>
            <person name="Bills G."/>
            <person name="Bluhm B."/>
            <person name="Cannon C."/>
            <person name="Castanera R."/>
            <person name="Culley D."/>
            <person name="Daum C."/>
            <person name="Ezra D."/>
            <person name="Gonzalez J."/>
            <person name="Henrissat B."/>
            <person name="Kuo A."/>
            <person name="Liang C."/>
            <person name="Lipzen A."/>
            <person name="Lutzoni F."/>
            <person name="Magnuson J."/>
            <person name="Mondo S."/>
            <person name="Nolan M."/>
            <person name="Ohm R."/>
            <person name="Pangilinan J."/>
            <person name="Park H.-J."/>
            <person name="Ramirez L."/>
            <person name="Alfaro M."/>
            <person name="Sun H."/>
            <person name="Tritt A."/>
            <person name="Yoshinaga Y."/>
            <person name="Zwiers L.-H."/>
            <person name="Turgeon B."/>
            <person name="Goodwin S."/>
            <person name="Spatafora J."/>
            <person name="Crous P."/>
            <person name="Grigoriev I."/>
        </authorList>
    </citation>
    <scope>NUCLEOTIDE SEQUENCE</scope>
    <source>
        <strain evidence="2">CBS 119687</strain>
    </source>
</reference>
<feature type="region of interest" description="Disordered" evidence="1">
    <location>
        <begin position="548"/>
        <end position="786"/>
    </location>
</feature>
<feature type="region of interest" description="Disordered" evidence="1">
    <location>
        <begin position="1233"/>
        <end position="1262"/>
    </location>
</feature>
<sequence>MLTDRDPNGGASGRTSRASNLSAMSRSTHKHSGGAGKHDLFSSVGPGVMSMLRTSTEMGNLAGLTGDMSGMGSLSRPPNRRNASSRLSNTSSMSGTSSRASHHHRQYPSSSSAARRSMTREPQYVADTLSPTLMNISGSPSLVPTHSMRSRDRDSGRSLSMTHAMQPTYRLSSNRSLGSLRGHDHLPRPNSPYHYPSRLRRPSHGPTSPALSDMTGVHPRRFHGPYGSRGQSHHPGQRQPYNPGQGQPYHPGQVRPRIPSDTSLGRQERMPNMSRRPSRNHPQAFYNAPRGDIPPVPPLFHHHMAVENARLAHRSAKSSFSSGYTNLRTDSDTPSSDAPSPPTPKGGLSMGVLINPTNNRMTIDTVTGVVKENLMSGPLYYDYSEQFEREEFTEPEVDPIPTGLTQRIKTIHEERGLVEPLSPGRVPRIEDIVDPVCSEVPGIVELPASPVARRITRDLILQALEPASTTDIEASNKSPAVGDDGGSAPLGHDGAVTGSGNDESSNSSLLPEDSKDHRHSILSQAGSSIMNSSTLEFAVRYSIPMATGTGLDTGPSPEDEGAPDSLSGPGASTEDGMSDLIGGYQHTELKQEEDVVPGHDAPAPPDEHGDSRRSKHVQKPSDEQSFKSCTDVPEPLSPERRSREQDAKSFKSCTDVSTEREVSMKKSDSVPSKTFKDLATPTRAVSLPPSRLPTSSLSTLDTPGRRPFSEMPLSSPAPAVIRKPHVPPRESSFSIAGGKFRTSSRPSMNQSSVSMSASSSTLSATQQPPSVPPRESSSSKEAQRSKDVAAYLMRRFMPANFAKGRKLIKEDDVTKCEGSDTPRSGELSQATLKSTDFGSPSQLSLEVIKTPEKVLTKQEAIAGKQKASPVFLKPRNSANVSDVSPTPVMHQHSFSSPVSGVPEASSVYSPQDSSLRPRVQSSPTGVPISPEQDRRDSQTTTHLVWHGRGSLNIPSASASAPHLPLSDAQDETTTDLRLSTFRYPGPPHYLPDLKEESHEDSSLNTSASNLKNSNFRFPFGVPSGALPGVRASVEDGFLFSRKSSVGSHRRSGAGPDGGLPSMNFSQMDLFERCNEALDLRGSRSMGGLRVDLLEVDEQRPASAEGMREKYRMSVVQKPGGEVHHTTIKDMFTLKRPYSPEDLKFKAEIDQLTIPSVGGLTQRISEIMPSLREYYKTGEAPEFPAEEIIMEHALEEIHEVGVPVQKRSSARLRPMPGSPNMVVIEDALYEELTGREKENGSPGSHGDGAAKLGTGEDKRVNGDNNLVLTPTRPITPVAELAVPSSAVLRPRSVSVGGYHDLRASVESTLSMRRSLRSFVSTPTTTDTRPWNSDKNYPWATSSIPSVDISLPLPTAIRHSPRPGPSHLRNTLSDASTATFTSTHTPTASPFGPTSGFDAQTRQAHRFSLFGCNSDVSHAAGERYPTSALTPPTAIFRDHLSASDTSDDEAELTTTRKSKFKLRKRFSSARAPDYSTLNVNVIPSHGSATSIQDEAHNFTATNRHTYREAEGMPAAKYHQHRLLALCRRWWHKGGDLIRSISSRRKESTATV</sequence>
<name>A0A6A6AD42_9PLEO</name>
<accession>A0A6A6AD42</accession>
<evidence type="ECO:0000313" key="3">
    <source>
        <dbReference type="Proteomes" id="UP000799771"/>
    </source>
</evidence>
<feature type="compositionally biased region" description="Basic and acidic residues" evidence="1">
    <location>
        <begin position="657"/>
        <end position="668"/>
    </location>
</feature>
<feature type="compositionally biased region" description="Polar residues" evidence="1">
    <location>
        <begin position="498"/>
        <end position="509"/>
    </location>
</feature>
<feature type="compositionally biased region" description="Polar residues" evidence="1">
    <location>
        <begin position="13"/>
        <end position="26"/>
    </location>
</feature>
<dbReference type="OrthoDB" id="3922633at2759"/>
<feature type="compositionally biased region" description="Low complexity" evidence="1">
    <location>
        <begin position="1377"/>
        <end position="1387"/>
    </location>
</feature>
<dbReference type="RefSeq" id="XP_033524126.1">
    <property type="nucleotide sequence ID" value="XM_033668004.1"/>
</dbReference>
<proteinExistence type="predicted"/>
<feature type="compositionally biased region" description="Low complexity" evidence="1">
    <location>
        <begin position="170"/>
        <end position="180"/>
    </location>
</feature>
<gene>
    <name evidence="2" type="ORF">P153DRAFT_366241</name>
</gene>
<feature type="region of interest" description="Disordered" evidence="1">
    <location>
        <begin position="60"/>
        <end position="299"/>
    </location>
</feature>
<protein>
    <submittedName>
        <fullName evidence="2">Uncharacterized protein</fullName>
    </submittedName>
</protein>